<evidence type="ECO:0000313" key="1">
    <source>
        <dbReference type="EMBL" id="KAA3466012.1"/>
    </source>
</evidence>
<organism evidence="1 2">
    <name type="scientific">Gossypium australe</name>
    <dbReference type="NCBI Taxonomy" id="47621"/>
    <lineage>
        <taxon>Eukaryota</taxon>
        <taxon>Viridiplantae</taxon>
        <taxon>Streptophyta</taxon>
        <taxon>Embryophyta</taxon>
        <taxon>Tracheophyta</taxon>
        <taxon>Spermatophyta</taxon>
        <taxon>Magnoliopsida</taxon>
        <taxon>eudicotyledons</taxon>
        <taxon>Gunneridae</taxon>
        <taxon>Pentapetalae</taxon>
        <taxon>rosids</taxon>
        <taxon>malvids</taxon>
        <taxon>Malvales</taxon>
        <taxon>Malvaceae</taxon>
        <taxon>Malvoideae</taxon>
        <taxon>Gossypium</taxon>
    </lineage>
</organism>
<keyword evidence="2" id="KW-1185">Reference proteome</keyword>
<protein>
    <submittedName>
        <fullName evidence="1">Uncharacterized protein</fullName>
    </submittedName>
</protein>
<proteinExistence type="predicted"/>
<comment type="caution">
    <text evidence="1">The sequence shown here is derived from an EMBL/GenBank/DDBJ whole genome shotgun (WGS) entry which is preliminary data.</text>
</comment>
<sequence>MTQVNVKVVHNMLCALASMSTIKSPCVTMPEIFVTSLKLLIKASIRMKELMMSYHFFDNINRLKALGKSCPNK</sequence>
<dbReference type="EMBL" id="SMMG02000007">
    <property type="protein sequence ID" value="KAA3466012.1"/>
    <property type="molecule type" value="Genomic_DNA"/>
</dbReference>
<name>A0A5B6V9Z1_9ROSI</name>
<accession>A0A5B6V9Z1</accession>
<evidence type="ECO:0000313" key="2">
    <source>
        <dbReference type="Proteomes" id="UP000325315"/>
    </source>
</evidence>
<reference evidence="2" key="1">
    <citation type="journal article" date="2019" name="Plant Biotechnol. J.">
        <title>Genome sequencing of the Australian wild diploid species Gossypium australe highlights disease resistance and delayed gland morphogenesis.</title>
        <authorList>
            <person name="Cai Y."/>
            <person name="Cai X."/>
            <person name="Wang Q."/>
            <person name="Wang P."/>
            <person name="Zhang Y."/>
            <person name="Cai C."/>
            <person name="Xu Y."/>
            <person name="Wang K."/>
            <person name="Zhou Z."/>
            <person name="Wang C."/>
            <person name="Geng S."/>
            <person name="Li B."/>
            <person name="Dong Q."/>
            <person name="Hou Y."/>
            <person name="Wang H."/>
            <person name="Ai P."/>
            <person name="Liu Z."/>
            <person name="Yi F."/>
            <person name="Sun M."/>
            <person name="An G."/>
            <person name="Cheng J."/>
            <person name="Zhang Y."/>
            <person name="Shi Q."/>
            <person name="Xie Y."/>
            <person name="Shi X."/>
            <person name="Chang Y."/>
            <person name="Huang F."/>
            <person name="Chen Y."/>
            <person name="Hong S."/>
            <person name="Mi L."/>
            <person name="Sun Q."/>
            <person name="Zhang L."/>
            <person name="Zhou B."/>
            <person name="Peng R."/>
            <person name="Zhang X."/>
            <person name="Liu F."/>
        </authorList>
    </citation>
    <scope>NUCLEOTIDE SEQUENCE [LARGE SCALE GENOMIC DNA]</scope>
    <source>
        <strain evidence="2">cv. PA1801</strain>
    </source>
</reference>
<dbReference type="AlphaFoldDB" id="A0A5B6V9Z1"/>
<dbReference type="Proteomes" id="UP000325315">
    <property type="component" value="Unassembled WGS sequence"/>
</dbReference>
<gene>
    <name evidence="1" type="ORF">EPI10_001139</name>
</gene>
<dbReference type="OrthoDB" id="10393265at2759"/>